<keyword evidence="4 7" id="KW-0560">Oxidoreductase</keyword>
<evidence type="ECO:0000256" key="4">
    <source>
        <dbReference type="ARBA" id="ARBA00023002"/>
    </source>
</evidence>
<keyword evidence="6 7" id="KW-0349">Heme</keyword>
<feature type="binding site" description="axial binding residue" evidence="6">
    <location>
        <position position="477"/>
    </location>
    <ligand>
        <name>heme</name>
        <dbReference type="ChEBI" id="CHEBI:30413"/>
    </ligand>
    <ligandPart>
        <name>Fe</name>
        <dbReference type="ChEBI" id="CHEBI:18248"/>
    </ligandPart>
</feature>
<evidence type="ECO:0000313" key="10">
    <source>
        <dbReference type="Proteomes" id="UP001221142"/>
    </source>
</evidence>
<dbReference type="InterPro" id="IPR017972">
    <property type="entry name" value="Cyt_P450_CS"/>
</dbReference>
<keyword evidence="8" id="KW-1133">Transmembrane helix</keyword>
<evidence type="ECO:0000256" key="7">
    <source>
        <dbReference type="RuleBase" id="RU000461"/>
    </source>
</evidence>
<feature type="non-terminal residue" evidence="9">
    <location>
        <position position="1"/>
    </location>
</feature>
<gene>
    <name evidence="9" type="ORF">FB45DRAFT_1063699</name>
</gene>
<dbReference type="InterPro" id="IPR001128">
    <property type="entry name" value="Cyt_P450"/>
</dbReference>
<dbReference type="PANTHER" id="PTHR46206">
    <property type="entry name" value="CYTOCHROME P450"/>
    <property type="match status" value="1"/>
</dbReference>
<dbReference type="Proteomes" id="UP001221142">
    <property type="component" value="Unassembled WGS sequence"/>
</dbReference>
<comment type="similarity">
    <text evidence="2 7">Belongs to the cytochrome P450 family.</text>
</comment>
<dbReference type="CDD" id="cd11041">
    <property type="entry name" value="CYP503A1-like"/>
    <property type="match status" value="1"/>
</dbReference>
<dbReference type="AlphaFoldDB" id="A0AAD7BCU5"/>
<dbReference type="InterPro" id="IPR036396">
    <property type="entry name" value="Cyt_P450_sf"/>
</dbReference>
<dbReference type="Gene3D" id="1.10.630.10">
    <property type="entry name" value="Cytochrome P450"/>
    <property type="match status" value="1"/>
</dbReference>
<dbReference type="GO" id="GO:0005506">
    <property type="term" value="F:iron ion binding"/>
    <property type="evidence" value="ECO:0007669"/>
    <property type="project" value="InterPro"/>
</dbReference>
<dbReference type="InterPro" id="IPR002403">
    <property type="entry name" value="Cyt_P450_E_grp-IV"/>
</dbReference>
<evidence type="ECO:0000256" key="1">
    <source>
        <dbReference type="ARBA" id="ARBA00001971"/>
    </source>
</evidence>
<comment type="caution">
    <text evidence="9">The sequence shown here is derived from an EMBL/GenBank/DDBJ whole genome shotgun (WGS) entry which is preliminary data.</text>
</comment>
<evidence type="ECO:0000256" key="5">
    <source>
        <dbReference type="ARBA" id="ARBA00023004"/>
    </source>
</evidence>
<feature type="transmembrane region" description="Helical" evidence="8">
    <location>
        <begin position="58"/>
        <end position="76"/>
    </location>
</feature>
<evidence type="ECO:0000313" key="9">
    <source>
        <dbReference type="EMBL" id="KAJ7617183.1"/>
    </source>
</evidence>
<keyword evidence="8" id="KW-0812">Transmembrane</keyword>
<keyword evidence="3 6" id="KW-0479">Metal-binding</keyword>
<keyword evidence="8" id="KW-0472">Membrane</keyword>
<organism evidence="9 10">
    <name type="scientific">Roridomyces roridus</name>
    <dbReference type="NCBI Taxonomy" id="1738132"/>
    <lineage>
        <taxon>Eukaryota</taxon>
        <taxon>Fungi</taxon>
        <taxon>Dikarya</taxon>
        <taxon>Basidiomycota</taxon>
        <taxon>Agaricomycotina</taxon>
        <taxon>Agaricomycetes</taxon>
        <taxon>Agaricomycetidae</taxon>
        <taxon>Agaricales</taxon>
        <taxon>Marasmiineae</taxon>
        <taxon>Mycenaceae</taxon>
        <taxon>Roridomyces</taxon>
    </lineage>
</organism>
<dbReference type="GO" id="GO:0004497">
    <property type="term" value="F:monooxygenase activity"/>
    <property type="evidence" value="ECO:0007669"/>
    <property type="project" value="UniProtKB-KW"/>
</dbReference>
<evidence type="ECO:0000256" key="3">
    <source>
        <dbReference type="ARBA" id="ARBA00022723"/>
    </source>
</evidence>
<proteinExistence type="inferred from homology"/>
<accession>A0AAD7BCU5</accession>
<keyword evidence="5 6" id="KW-0408">Iron</keyword>
<name>A0AAD7BCU5_9AGAR</name>
<keyword evidence="7" id="KW-0503">Monooxygenase</keyword>
<reference evidence="9" key="1">
    <citation type="submission" date="2023-03" db="EMBL/GenBank/DDBJ databases">
        <title>Massive genome expansion in bonnet fungi (Mycena s.s.) driven by repeated elements and novel gene families across ecological guilds.</title>
        <authorList>
            <consortium name="Lawrence Berkeley National Laboratory"/>
            <person name="Harder C.B."/>
            <person name="Miyauchi S."/>
            <person name="Viragh M."/>
            <person name="Kuo A."/>
            <person name="Thoen E."/>
            <person name="Andreopoulos B."/>
            <person name="Lu D."/>
            <person name="Skrede I."/>
            <person name="Drula E."/>
            <person name="Henrissat B."/>
            <person name="Morin E."/>
            <person name="Kohler A."/>
            <person name="Barry K."/>
            <person name="LaButti K."/>
            <person name="Morin E."/>
            <person name="Salamov A."/>
            <person name="Lipzen A."/>
            <person name="Mereny Z."/>
            <person name="Hegedus B."/>
            <person name="Baldrian P."/>
            <person name="Stursova M."/>
            <person name="Weitz H."/>
            <person name="Taylor A."/>
            <person name="Grigoriev I.V."/>
            <person name="Nagy L.G."/>
            <person name="Martin F."/>
            <person name="Kauserud H."/>
        </authorList>
    </citation>
    <scope>NUCLEOTIDE SEQUENCE</scope>
    <source>
        <strain evidence="9">9284</strain>
    </source>
</reference>
<dbReference type="PRINTS" id="PR00465">
    <property type="entry name" value="EP450IV"/>
</dbReference>
<dbReference type="GO" id="GO:0016705">
    <property type="term" value="F:oxidoreductase activity, acting on paired donors, with incorporation or reduction of molecular oxygen"/>
    <property type="evidence" value="ECO:0007669"/>
    <property type="project" value="InterPro"/>
</dbReference>
<dbReference type="Pfam" id="PF00067">
    <property type="entry name" value="p450"/>
    <property type="match status" value="1"/>
</dbReference>
<feature type="transmembrane region" description="Helical" evidence="8">
    <location>
        <begin position="30"/>
        <end position="46"/>
    </location>
</feature>
<dbReference type="EMBL" id="JARKIF010000021">
    <property type="protein sequence ID" value="KAJ7617183.1"/>
    <property type="molecule type" value="Genomic_DNA"/>
</dbReference>
<evidence type="ECO:0000256" key="6">
    <source>
        <dbReference type="PIRSR" id="PIRSR602403-1"/>
    </source>
</evidence>
<protein>
    <submittedName>
        <fullName evidence="9">Cytochrome P450</fullName>
    </submittedName>
</protein>
<evidence type="ECO:0000256" key="8">
    <source>
        <dbReference type="SAM" id="Phobius"/>
    </source>
</evidence>
<sequence length="534" mass="59935">MNTVAAKPSSTALLFLLNGLRERLQSTKPFTAFFYSLVVAALVSALRQRRRQRTTIPAVTGTGNIFSSYMAGYYYLTNTSDVIQQGYAQYPNAVFRVPTLSRWDYVATAPQHVREIASAPESVLSFADSARDSLESDYTMGPDFLENPYHVKCIRNGLTRNLARTYPDLLDEIVVSLNDVLELQGNEWKAFHVLPNMRQVIARITNRIFIGLPLCRNQEFLDLNINYVLDIFTRGSIIGLLPGFLKPVFGPLISSRKSSLRRQMKFVAPMIEERLANEAKYGPNWQERPNDLITWLLDEARGDERSVPRLANRILGGNLAAIHMTTSAMTAVLFDLVANPEYIQPLREEAEHVVAEEGWSKAALGSMVKIDSFIRESQRLGAASLGIVRRVTDPEGFVFSDGTRLPHGVFVGVPSTAIHYNEANFENASQFDGYRYSRVRKDNENDGEAAGAPTVFNRQMVVTSADHLSWGHGKHGCPGRFLAATEIKTILAHMLINYDIKAEVDGVRPKDVWFGIMRMPSLEGRIMIRKRKVD</sequence>
<evidence type="ECO:0000256" key="2">
    <source>
        <dbReference type="ARBA" id="ARBA00010617"/>
    </source>
</evidence>
<dbReference type="SUPFAM" id="SSF48264">
    <property type="entry name" value="Cytochrome P450"/>
    <property type="match status" value="1"/>
</dbReference>
<comment type="cofactor">
    <cofactor evidence="1 6">
        <name>heme</name>
        <dbReference type="ChEBI" id="CHEBI:30413"/>
    </cofactor>
</comment>
<keyword evidence="10" id="KW-1185">Reference proteome</keyword>
<dbReference type="PROSITE" id="PS00086">
    <property type="entry name" value="CYTOCHROME_P450"/>
    <property type="match status" value="1"/>
</dbReference>
<dbReference type="GO" id="GO:0020037">
    <property type="term" value="F:heme binding"/>
    <property type="evidence" value="ECO:0007669"/>
    <property type="project" value="InterPro"/>
</dbReference>